<gene>
    <name evidence="5" type="ORF">FXV83_26210</name>
</gene>
<comment type="cofactor">
    <cofactor evidence="1">
        <name>pantetheine 4'-phosphate</name>
        <dbReference type="ChEBI" id="CHEBI:47942"/>
    </cofactor>
</comment>
<comment type="caution">
    <text evidence="5">The sequence shown here is derived from an EMBL/GenBank/DDBJ whole genome shotgun (WGS) entry which is preliminary data.</text>
</comment>
<dbReference type="GO" id="GO:0003824">
    <property type="term" value="F:catalytic activity"/>
    <property type="evidence" value="ECO:0007669"/>
    <property type="project" value="InterPro"/>
</dbReference>
<evidence type="ECO:0000256" key="2">
    <source>
        <dbReference type="ARBA" id="ARBA00022450"/>
    </source>
</evidence>
<dbReference type="Pfam" id="PF00668">
    <property type="entry name" value="Condensation"/>
    <property type="match status" value="2"/>
</dbReference>
<dbReference type="GO" id="GO:0031177">
    <property type="term" value="F:phosphopantetheine binding"/>
    <property type="evidence" value="ECO:0007669"/>
    <property type="project" value="InterPro"/>
</dbReference>
<dbReference type="InterPro" id="IPR000873">
    <property type="entry name" value="AMP-dep_synth/lig_dom"/>
</dbReference>
<dbReference type="CDD" id="cd19531">
    <property type="entry name" value="LCL_NRPS-like"/>
    <property type="match status" value="1"/>
</dbReference>
<keyword evidence="2" id="KW-0596">Phosphopantetheine</keyword>
<dbReference type="InterPro" id="IPR020845">
    <property type="entry name" value="AMP-binding_CS"/>
</dbReference>
<dbReference type="Pfam" id="PF00501">
    <property type="entry name" value="AMP-binding"/>
    <property type="match status" value="2"/>
</dbReference>
<dbReference type="Gene3D" id="3.30.559.30">
    <property type="entry name" value="Nonribosomal peptide synthetase, condensation domain"/>
    <property type="match status" value="2"/>
</dbReference>
<dbReference type="Gene3D" id="3.30.300.30">
    <property type="match status" value="2"/>
</dbReference>
<dbReference type="Pfam" id="PF13193">
    <property type="entry name" value="AMP-binding_C"/>
    <property type="match status" value="1"/>
</dbReference>
<dbReference type="Gene3D" id="3.40.50.12780">
    <property type="entry name" value="N-terminal domain of ligase-like"/>
    <property type="match status" value="1"/>
</dbReference>
<evidence type="ECO:0000259" key="4">
    <source>
        <dbReference type="PROSITE" id="PS50075"/>
    </source>
</evidence>
<dbReference type="PROSITE" id="PS00455">
    <property type="entry name" value="AMP_BINDING"/>
    <property type="match status" value="1"/>
</dbReference>
<keyword evidence="3" id="KW-0597">Phosphoprotein</keyword>
<dbReference type="InterPro" id="IPR025110">
    <property type="entry name" value="AMP-bd_C"/>
</dbReference>
<organism evidence="5 6">
    <name type="scientific">Bradyrhizobium hipponense</name>
    <dbReference type="NCBI Taxonomy" id="2605638"/>
    <lineage>
        <taxon>Bacteria</taxon>
        <taxon>Pseudomonadati</taxon>
        <taxon>Pseudomonadota</taxon>
        <taxon>Alphaproteobacteria</taxon>
        <taxon>Hyphomicrobiales</taxon>
        <taxon>Nitrobacteraceae</taxon>
        <taxon>Bradyrhizobium</taxon>
    </lineage>
</organism>
<dbReference type="PANTHER" id="PTHR45527">
    <property type="entry name" value="NONRIBOSOMAL PEPTIDE SYNTHETASE"/>
    <property type="match status" value="1"/>
</dbReference>
<feature type="domain" description="Carrier" evidence="4">
    <location>
        <begin position="1599"/>
        <end position="1673"/>
    </location>
</feature>
<dbReference type="SMART" id="SM00823">
    <property type="entry name" value="PKS_PP"/>
    <property type="match status" value="1"/>
</dbReference>
<proteinExistence type="predicted"/>
<dbReference type="InterPro" id="IPR006162">
    <property type="entry name" value="Ppantetheine_attach_site"/>
</dbReference>
<keyword evidence="6" id="KW-1185">Reference proteome</keyword>
<dbReference type="SUPFAM" id="SSF56801">
    <property type="entry name" value="Acetyl-CoA synthetase-like"/>
    <property type="match status" value="2"/>
</dbReference>
<evidence type="ECO:0000256" key="1">
    <source>
        <dbReference type="ARBA" id="ARBA00001957"/>
    </source>
</evidence>
<name>A0A5S4YK00_9BRAD</name>
<dbReference type="Proteomes" id="UP000324797">
    <property type="component" value="Unassembled WGS sequence"/>
</dbReference>
<dbReference type="InterPro" id="IPR045851">
    <property type="entry name" value="AMP-bd_C_sf"/>
</dbReference>
<dbReference type="InterPro" id="IPR009081">
    <property type="entry name" value="PP-bd_ACP"/>
</dbReference>
<dbReference type="InterPro" id="IPR010071">
    <property type="entry name" value="AA_adenyl_dom"/>
</dbReference>
<dbReference type="FunFam" id="3.30.300.30:FF:000015">
    <property type="entry name" value="Nonribosomal peptide synthase SidD"/>
    <property type="match status" value="1"/>
</dbReference>
<dbReference type="GO" id="GO:0044550">
    <property type="term" value="P:secondary metabolite biosynthetic process"/>
    <property type="evidence" value="ECO:0007669"/>
    <property type="project" value="TreeGrafter"/>
</dbReference>
<evidence type="ECO:0000256" key="3">
    <source>
        <dbReference type="ARBA" id="ARBA00022553"/>
    </source>
</evidence>
<dbReference type="GO" id="GO:0005737">
    <property type="term" value="C:cytoplasm"/>
    <property type="evidence" value="ECO:0007669"/>
    <property type="project" value="TreeGrafter"/>
</dbReference>
<dbReference type="Gene3D" id="2.30.38.10">
    <property type="entry name" value="Luciferase, Domain 3"/>
    <property type="match status" value="1"/>
</dbReference>
<dbReference type="RefSeq" id="WP_148742489.1">
    <property type="nucleotide sequence ID" value="NZ_VSTH01000094.1"/>
</dbReference>
<dbReference type="PROSITE" id="PS50075">
    <property type="entry name" value="CARRIER"/>
    <property type="match status" value="2"/>
</dbReference>
<sequence>MPTENRSGKNQLVERQPIDAITAIDRLARSDPERVALRCGADELTYKALRLRSDALARTLREQGAQGAVVGYWGERDLDWATAIVAILKAGSTYLPLDPSLPASRTSFMIEQSRCALIIGPDQLDSLSLFQATSKGTTQFMAIEAALREGQTSSVVPSSSEDGLAYILFTSGSTGQPKGAMIERAALNNHLVAKIDALTLTRTDCIAQTASHCFDISLWQLLAGLCVGGCITIIDDATLKSPVSLLKAIQGHGVTVVQLVPSMLAVFVEYLQPLAAADRALDGLRIISTVGEPLTPALARAWLALYPRVPILNHYGPTECADGVTHHLVSAPPALADAYVPIGKPISNLEVYIADGPRLCKAGEVGEICVSGVGVAAGYVNDDVRTKDAFGPNSFSNVPSFQRLYRTGDLGRVRSDGLLECLGRRDRQVKIRGHRIELGEIEARLSAHHSVRGAVAVASVRAGVKLMARDITRAEGESGTRRLISYVSAPAEVTEGELQNFLAEALPIYMLPERIIHIDGIPLTSNGKVDFGALPDPTSVRPPLPTPFEEPQTDLEAQLCQIWSGVLRIENIGVNDQFISLGGDSLRAMLILGQLQTQLGVRTDFRLVLNGTIRSLAASISARAESTPCIAPACGKLTRSPLTRVQEHLWFLSQLDPSARNYIIQGGLRMRGIIDLAAFNRAWTDVVHSHQALSARFIDEDGPVQLFDAPHRASLELTDASHLTAQEAEELIAELRRTELNGSFDLSQGQLFRARMISFGPDNHLILITAHEIIIDAWSISVLLRDLRQRYVDAAAFLPENRASLSTYAVWETQHATPEALANQCSYWRRQIGDDPPVLSLGTGRARPQTNSYRGASHAVALGSELSNQVREFARRHRCTTSTTLLACFKLLLRMYSGQDEIIVGIPHVVRDQPGSAEIVGFFLNMLPIRTAVEVDQSFAVHALRIQGLVSDAIANSAYPFGWMVRDTRLHREAGRSPIFQVMFNMYSEAAEPLGQHELDLTFREYETGYVKFDLTLYAQDQGDEIALQLAYAEDLFSSDLIIRMADNLRRLIAACIEKPLTPIQDLSCLSESDVTMLDALEGSAQSYETECPLVEAFEQISVSNRSQVAYFGDFGEITFGHLRERVTAIRSLLRASDVGAGDMVAMLVDRSPDVAAVILAARALQSIVVPISPDYPRDRIEHILRDSQAKLLVHANTSDFGFDMPSICLLTLEGYGAPAQEFGCSDKPSDQGIASLIYTSSSTGKAKGVLIPESAILNRLNWMWRCFPFDSTDVMVVQKSASIVASAWEYFGGLLRGVPALILTQEQLLDPDLLLCTLARHRVTHLFASPPLLSGLIASQERHSRPTALRLVTSSAEPMPSSLPVRWREYFPDVPLWNFYGATECASNAAVYETSDACDGSSHVPVGRPIDNVKLYVLDAQLKRVPVGAAGELCIAGRCVSAGYWRDQDRTNRCFVPNPYDGGQYSVLYRSGDIARISTSGLLEICGRSDNQIKVRGFRIELEEVEAAIESHPAIAKAAVVAEDIDDHRRLTASMVPARDGLSSADIVTHLRHTLPSYMIPAAFRLVDSIPLTASGKIDRACQSSVPYREVEPVPSAELRTRKERILAGIWQDLLGAKWVGLDQSFFDIGGDSLLSVRCVTLARKAGLNLTVDQLYRTPTIRELAADGAAVTIDTFPSADGSLPVPPAISSWNRLVGFDEHFNIGDLFFLPGGVLNIRMLERALAHVMDRHEGLRLRIARTDDGLRLTIGPSVAERLVEEIDLVGMTDLQQRKAIESISARRQHMFRFDGQTPLVNVTVFRTSESGDYYLLVLMHHFVADGIGYRLFLEALDAAYALASGHAVSGPENIQMLSAWLKRLEHYANSEAPAELNYWERIDYNQLNLHVSATSSGGASFSKMTARELHYARLEGRMDEANCRSLWEDQGKYHLEIDEEATADLLNISARLAHCQDFDVFLAAISGAFGRVFGNYSLWIDSLTSTRGRLFDDLDPSQIIGHISELVPIPLSLTGTEPRPDRARSIYRQRNALPRRGIGLRAMKFLNRDPAVRSRIDRLPLPRIGLNYRAGLQRHFPRRLLAKEPSPLWIGEDMDEGAVIHLFWFDVGYQAGHLQIETRYDPTQVGYEVTRNLCMVLQQELLQTISEFGRAGDTVIHE</sequence>
<dbReference type="InterPro" id="IPR036736">
    <property type="entry name" value="ACP-like_sf"/>
</dbReference>
<dbReference type="InterPro" id="IPR023213">
    <property type="entry name" value="CAT-like_dom_sf"/>
</dbReference>
<dbReference type="Gene3D" id="3.30.559.10">
    <property type="entry name" value="Chloramphenicol acetyltransferase-like domain"/>
    <property type="match status" value="2"/>
</dbReference>
<dbReference type="GO" id="GO:0043041">
    <property type="term" value="P:amino acid activation for nonribosomal peptide biosynthetic process"/>
    <property type="evidence" value="ECO:0007669"/>
    <property type="project" value="TreeGrafter"/>
</dbReference>
<dbReference type="Pfam" id="PF00550">
    <property type="entry name" value="PP-binding"/>
    <property type="match status" value="2"/>
</dbReference>
<feature type="domain" description="Carrier" evidence="4">
    <location>
        <begin position="550"/>
        <end position="627"/>
    </location>
</feature>
<protein>
    <submittedName>
        <fullName evidence="5">Amino acid adenylation domain-containing protein</fullName>
    </submittedName>
</protein>
<dbReference type="EMBL" id="VSTH01000094">
    <property type="protein sequence ID" value="TYO63665.1"/>
    <property type="molecule type" value="Genomic_DNA"/>
</dbReference>
<reference evidence="5 6" key="1">
    <citation type="submission" date="2019-08" db="EMBL/GenBank/DDBJ databases">
        <title>Bradyrhizobium hipponensis sp. nov., a rhizobium isolated from a Lupinus angustifolius root nodule in Tunisia.</title>
        <authorList>
            <person name="Off K."/>
            <person name="Rejili M."/>
            <person name="Mars M."/>
            <person name="Brachmann A."/>
            <person name="Marin M."/>
        </authorList>
    </citation>
    <scope>NUCLEOTIDE SEQUENCE [LARGE SCALE GENOMIC DNA]</scope>
    <source>
        <strain evidence="6">aSej3</strain>
    </source>
</reference>
<dbReference type="InterPro" id="IPR042099">
    <property type="entry name" value="ANL_N_sf"/>
</dbReference>
<accession>A0A5S4YK00</accession>
<evidence type="ECO:0000313" key="5">
    <source>
        <dbReference type="EMBL" id="TYO63665.1"/>
    </source>
</evidence>
<dbReference type="InterPro" id="IPR001242">
    <property type="entry name" value="Condensation_dom"/>
</dbReference>
<dbReference type="PROSITE" id="PS00012">
    <property type="entry name" value="PHOSPHOPANTETHEINE"/>
    <property type="match status" value="1"/>
</dbReference>
<dbReference type="NCBIfam" id="TIGR01733">
    <property type="entry name" value="AA-adenyl-dom"/>
    <property type="match status" value="2"/>
</dbReference>
<dbReference type="Gene3D" id="1.10.1200.10">
    <property type="entry name" value="ACP-like"/>
    <property type="match status" value="2"/>
</dbReference>
<dbReference type="SUPFAM" id="SSF47336">
    <property type="entry name" value="ACP-like"/>
    <property type="match status" value="2"/>
</dbReference>
<dbReference type="Gene3D" id="3.40.50.980">
    <property type="match status" value="2"/>
</dbReference>
<dbReference type="SUPFAM" id="SSF52777">
    <property type="entry name" value="CoA-dependent acyltransferases"/>
    <property type="match status" value="4"/>
</dbReference>
<dbReference type="InterPro" id="IPR020806">
    <property type="entry name" value="PKS_PP-bd"/>
</dbReference>
<evidence type="ECO:0000313" key="6">
    <source>
        <dbReference type="Proteomes" id="UP000324797"/>
    </source>
</evidence>
<dbReference type="PANTHER" id="PTHR45527:SF1">
    <property type="entry name" value="FATTY ACID SYNTHASE"/>
    <property type="match status" value="1"/>
</dbReference>
<dbReference type="CDD" id="cd05930">
    <property type="entry name" value="A_NRPS"/>
    <property type="match status" value="2"/>
</dbReference>